<dbReference type="PANTHER" id="PTHR15184">
    <property type="entry name" value="ATP SYNTHASE"/>
    <property type="match status" value="1"/>
</dbReference>
<dbReference type="InterPro" id="IPR040627">
    <property type="entry name" value="T3SS_ATPase_C"/>
</dbReference>
<dbReference type="InterPro" id="IPR000194">
    <property type="entry name" value="ATPase_F1/V1/A1_a/bsu_nucl-bd"/>
</dbReference>
<dbReference type="GO" id="GO:0016887">
    <property type="term" value="F:ATP hydrolysis activity"/>
    <property type="evidence" value="ECO:0007669"/>
    <property type="project" value="InterPro"/>
</dbReference>
<dbReference type="GO" id="GO:0046933">
    <property type="term" value="F:proton-transporting ATP synthase activity, rotational mechanism"/>
    <property type="evidence" value="ECO:0007669"/>
    <property type="project" value="TreeGrafter"/>
</dbReference>
<evidence type="ECO:0000256" key="8">
    <source>
        <dbReference type="ARBA" id="ARBA00034006"/>
    </source>
</evidence>
<dbReference type="GO" id="GO:0030257">
    <property type="term" value="C:type III protein secretion system complex"/>
    <property type="evidence" value="ECO:0007669"/>
    <property type="project" value="InterPro"/>
</dbReference>
<evidence type="ECO:0000256" key="2">
    <source>
        <dbReference type="ARBA" id="ARBA00022448"/>
    </source>
</evidence>
<evidence type="ECO:0000313" key="11">
    <source>
        <dbReference type="Proteomes" id="UP000276223"/>
    </source>
</evidence>
<dbReference type="FunFam" id="3.40.50.12240:FF:000002">
    <property type="entry name" value="Flagellum-specific ATP synthase FliI"/>
    <property type="match status" value="1"/>
</dbReference>
<dbReference type="InterPro" id="IPR020003">
    <property type="entry name" value="ATPase_a/bsu_AS"/>
</dbReference>
<dbReference type="PROSITE" id="PS00152">
    <property type="entry name" value="ATPASE_ALPHA_BETA"/>
    <property type="match status" value="1"/>
</dbReference>
<comment type="caution">
    <text evidence="10">The sequence shown here is derived from an EMBL/GenBank/DDBJ whole genome shotgun (WGS) entry which is preliminary data.</text>
</comment>
<proteinExistence type="predicted"/>
<keyword evidence="5" id="KW-0067">ATP-binding</keyword>
<protein>
    <submittedName>
        <fullName evidence="10">Type III secretion system FliI/YscN family ATPase</fullName>
    </submittedName>
</protein>
<keyword evidence="6" id="KW-0653">Protein transport</keyword>
<dbReference type="SUPFAM" id="SSF52540">
    <property type="entry name" value="P-loop containing nucleoside triphosphate hydrolases"/>
    <property type="match status" value="1"/>
</dbReference>
<dbReference type="GO" id="GO:0005737">
    <property type="term" value="C:cytoplasm"/>
    <property type="evidence" value="ECO:0007669"/>
    <property type="project" value="UniProtKB-SubCell"/>
</dbReference>
<dbReference type="InterPro" id="IPR003593">
    <property type="entry name" value="AAA+_ATPase"/>
</dbReference>
<keyword evidence="7" id="KW-1278">Translocase</keyword>
<dbReference type="Pfam" id="PF18269">
    <property type="entry name" value="T3SS_ATPase_C"/>
    <property type="match status" value="1"/>
</dbReference>
<evidence type="ECO:0000256" key="4">
    <source>
        <dbReference type="ARBA" id="ARBA00022741"/>
    </source>
</evidence>
<dbReference type="GO" id="GO:0008564">
    <property type="term" value="F:protein-exporting ATPase activity"/>
    <property type="evidence" value="ECO:0007669"/>
    <property type="project" value="UniProtKB-EC"/>
</dbReference>
<keyword evidence="4" id="KW-0547">Nucleotide-binding</keyword>
<dbReference type="InterPro" id="IPR050053">
    <property type="entry name" value="ATPase_alpha/beta_chains"/>
</dbReference>
<dbReference type="Gene3D" id="3.40.50.12240">
    <property type="match status" value="1"/>
</dbReference>
<dbReference type="SMART" id="SM00382">
    <property type="entry name" value="AAA"/>
    <property type="match status" value="1"/>
</dbReference>
<sequence length="450" mass="48938">MPSENAASVQHHDKLGLYDVLSRVSQAPRWTTYGKVSAVVGNLIEVVGLEATVGDICRIFPKDNAEPVVAETVGFVGRRLKLSPLSPLRNLAPGDRVALDARSSSCLVSFQLLGRVIDGMAQPLDGAGPIVDGVPYLLRPSTPNPLSRPIISQQLDVGIRAINALLPIGKGQRMGIFAGSGVGKSTLLGMMARYTSAPVNVIALIGERGREVNEFLDSELGEEGRRRSVVVVATSDQPATLRVRAAYVACAVAEFFRDQGMDVLLMMDSVTRFAMAAREIGLAAGEPPATKGYPPSVFGLLPQLLERAGSFDTASITGIYTVLVEGDDLDDPIADTVRSILDGHIVLDRDLAHRRHYPAIDPLKSVSRLTDRILNPEIKNLARRFIEILADYKRSEDMIQIGAYVRGSHPPTDYAIQMIDKLNDFLKQPVEERCTIEEAHQTLQALFEPQ</sequence>
<dbReference type="InterPro" id="IPR005714">
    <property type="entry name" value="ATPase_T3SS_FliI/YscN"/>
</dbReference>
<evidence type="ECO:0000256" key="3">
    <source>
        <dbReference type="ARBA" id="ARBA00022490"/>
    </source>
</evidence>
<dbReference type="AlphaFoldDB" id="A0A3N1VG83"/>
<dbReference type="GO" id="GO:0030254">
    <property type="term" value="P:protein secretion by the type III secretion system"/>
    <property type="evidence" value="ECO:0007669"/>
    <property type="project" value="InterPro"/>
</dbReference>
<comment type="subcellular location">
    <subcellularLocation>
        <location evidence="1">Cytoplasm</location>
    </subcellularLocation>
</comment>
<dbReference type="PANTHER" id="PTHR15184:SF9">
    <property type="entry name" value="SPI-1 TYPE 3 SECRETION SYSTEM ATPASE"/>
    <property type="match status" value="1"/>
</dbReference>
<evidence type="ECO:0000256" key="6">
    <source>
        <dbReference type="ARBA" id="ARBA00022927"/>
    </source>
</evidence>
<gene>
    <name evidence="10" type="ORF">EDC27_1067</name>
</gene>
<dbReference type="OrthoDB" id="9801639at2"/>
<dbReference type="GO" id="GO:0005524">
    <property type="term" value="F:ATP binding"/>
    <property type="evidence" value="ECO:0007669"/>
    <property type="project" value="UniProtKB-KW"/>
</dbReference>
<accession>A0A3N1VG83</accession>
<dbReference type="NCBIfam" id="TIGR01026">
    <property type="entry name" value="fliI_yscN"/>
    <property type="match status" value="1"/>
</dbReference>
<evidence type="ECO:0000313" key="10">
    <source>
        <dbReference type="EMBL" id="ROR01873.1"/>
    </source>
</evidence>
<keyword evidence="11" id="KW-1185">Reference proteome</keyword>
<evidence type="ECO:0000259" key="9">
    <source>
        <dbReference type="SMART" id="SM00382"/>
    </source>
</evidence>
<keyword evidence="2" id="KW-0813">Transport</keyword>
<evidence type="ECO:0000256" key="5">
    <source>
        <dbReference type="ARBA" id="ARBA00022840"/>
    </source>
</evidence>
<dbReference type="InterPro" id="IPR027417">
    <property type="entry name" value="P-loop_NTPase"/>
</dbReference>
<dbReference type="Proteomes" id="UP000276223">
    <property type="component" value="Unassembled WGS sequence"/>
</dbReference>
<keyword evidence="3" id="KW-0963">Cytoplasm</keyword>
<reference evidence="10 11" key="1">
    <citation type="submission" date="2018-11" db="EMBL/GenBank/DDBJ databases">
        <title>Genomic Encyclopedia of Type Strains, Phase IV (KMG-IV): sequencing the most valuable type-strain genomes for metagenomic binning, comparative biology and taxonomic classification.</title>
        <authorList>
            <person name="Goeker M."/>
        </authorList>
    </citation>
    <scope>NUCLEOTIDE SEQUENCE [LARGE SCALE GENOMIC DNA]</scope>
    <source>
        <strain evidence="10 11">DSM 22027</strain>
    </source>
</reference>
<feature type="domain" description="AAA+ ATPase" evidence="9">
    <location>
        <begin position="170"/>
        <end position="351"/>
    </location>
</feature>
<evidence type="ECO:0000256" key="1">
    <source>
        <dbReference type="ARBA" id="ARBA00004496"/>
    </source>
</evidence>
<dbReference type="EMBL" id="RJVA01000010">
    <property type="protein sequence ID" value="ROR01873.1"/>
    <property type="molecule type" value="Genomic_DNA"/>
</dbReference>
<dbReference type="CDD" id="cd01136">
    <property type="entry name" value="ATPase_flagellum-secretory_path_III"/>
    <property type="match status" value="1"/>
</dbReference>
<name>A0A3N1VG83_9BACT</name>
<organism evidence="10 11">
    <name type="scientific">Desulfosoma caldarium</name>
    <dbReference type="NCBI Taxonomy" id="610254"/>
    <lineage>
        <taxon>Bacteria</taxon>
        <taxon>Pseudomonadati</taxon>
        <taxon>Thermodesulfobacteriota</taxon>
        <taxon>Syntrophobacteria</taxon>
        <taxon>Syntrophobacterales</taxon>
        <taxon>Syntrophobacteraceae</taxon>
        <taxon>Desulfosoma</taxon>
    </lineage>
</organism>
<dbReference type="Pfam" id="PF00006">
    <property type="entry name" value="ATP-synt_ab"/>
    <property type="match status" value="1"/>
</dbReference>
<comment type="catalytic activity">
    <reaction evidence="8">
        <text>ATP + H2O + cellular proteinSide 1 = ADP + phosphate + cellular proteinSide 2.</text>
        <dbReference type="EC" id="7.4.2.8"/>
    </reaction>
</comment>
<evidence type="ECO:0000256" key="7">
    <source>
        <dbReference type="ARBA" id="ARBA00022967"/>
    </source>
</evidence>
<dbReference type="RefSeq" id="WP_123289558.1">
    <property type="nucleotide sequence ID" value="NZ_RJVA01000010.1"/>
</dbReference>